<evidence type="ECO:0000256" key="4">
    <source>
        <dbReference type="SAM" id="MobiDB-lite"/>
    </source>
</evidence>
<gene>
    <name evidence="6" type="ORF">BN946_scf184994.g60</name>
</gene>
<dbReference type="GO" id="GO:0005634">
    <property type="term" value="C:nucleus"/>
    <property type="evidence" value="ECO:0007669"/>
    <property type="project" value="UniProtKB-UniRule"/>
</dbReference>
<dbReference type="InterPro" id="IPR050140">
    <property type="entry name" value="SRY-related_HMG-box_TF-like"/>
</dbReference>
<feature type="region of interest" description="Disordered" evidence="4">
    <location>
        <begin position="111"/>
        <end position="141"/>
    </location>
</feature>
<organism evidence="6 7">
    <name type="scientific">Pycnoporus cinnabarinus</name>
    <name type="common">Cinnabar-red polypore</name>
    <name type="synonym">Trametes cinnabarina</name>
    <dbReference type="NCBI Taxonomy" id="5643"/>
    <lineage>
        <taxon>Eukaryota</taxon>
        <taxon>Fungi</taxon>
        <taxon>Dikarya</taxon>
        <taxon>Basidiomycota</taxon>
        <taxon>Agaricomycotina</taxon>
        <taxon>Agaricomycetes</taxon>
        <taxon>Polyporales</taxon>
        <taxon>Polyporaceae</taxon>
        <taxon>Trametes</taxon>
    </lineage>
</organism>
<protein>
    <recommendedName>
        <fullName evidence="5">HMG box domain-containing protein</fullName>
    </recommendedName>
</protein>
<dbReference type="PANTHER" id="PTHR10270:SF161">
    <property type="entry name" value="SEX-DETERMINING REGION Y PROTEIN"/>
    <property type="match status" value="1"/>
</dbReference>
<dbReference type="GO" id="GO:0000978">
    <property type="term" value="F:RNA polymerase II cis-regulatory region sequence-specific DNA binding"/>
    <property type="evidence" value="ECO:0007669"/>
    <property type="project" value="TreeGrafter"/>
</dbReference>
<dbReference type="InterPro" id="IPR036910">
    <property type="entry name" value="HMG_box_dom_sf"/>
</dbReference>
<dbReference type="GO" id="GO:0001228">
    <property type="term" value="F:DNA-binding transcription activator activity, RNA polymerase II-specific"/>
    <property type="evidence" value="ECO:0007669"/>
    <property type="project" value="TreeGrafter"/>
</dbReference>
<reference evidence="6" key="1">
    <citation type="submission" date="2014-01" db="EMBL/GenBank/DDBJ databases">
        <title>The genome of the white-rot fungus Pycnoporus cinnabarinus: a basidiomycete model with a versatile arsenal for lignocellulosic biomass breakdown.</title>
        <authorList>
            <person name="Levasseur A."/>
            <person name="Lomascolo A."/>
            <person name="Ruiz-Duenas F.J."/>
            <person name="Uzan E."/>
            <person name="Piumi F."/>
            <person name="Kues U."/>
            <person name="Ram A.F.J."/>
            <person name="Murat C."/>
            <person name="Haon M."/>
            <person name="Benoit I."/>
            <person name="Arfi Y."/>
            <person name="Chevret D."/>
            <person name="Drula E."/>
            <person name="Kwon M.J."/>
            <person name="Gouret P."/>
            <person name="Lesage-Meessen L."/>
            <person name="Lombard V."/>
            <person name="Mariette J."/>
            <person name="Noirot C."/>
            <person name="Park J."/>
            <person name="Patyshakuliyeva A."/>
            <person name="Wieneger R.A.B."/>
            <person name="Wosten H.A.B."/>
            <person name="Martin F."/>
            <person name="Coutinho P.M."/>
            <person name="de Vries R."/>
            <person name="Martinez A.T."/>
            <person name="Klopp C."/>
            <person name="Pontarotti P."/>
            <person name="Henrissat B."/>
            <person name="Record E."/>
        </authorList>
    </citation>
    <scope>NUCLEOTIDE SEQUENCE [LARGE SCALE GENOMIC DNA]</scope>
    <source>
        <strain evidence="6">BRFM137</strain>
    </source>
</reference>
<keyword evidence="7" id="KW-1185">Reference proteome</keyword>
<dbReference type="GO" id="GO:0030154">
    <property type="term" value="P:cell differentiation"/>
    <property type="evidence" value="ECO:0007669"/>
    <property type="project" value="TreeGrafter"/>
</dbReference>
<evidence type="ECO:0000313" key="6">
    <source>
        <dbReference type="EMBL" id="CDO72807.1"/>
    </source>
</evidence>
<dbReference type="SMART" id="SM00398">
    <property type="entry name" value="HMG"/>
    <property type="match status" value="1"/>
</dbReference>
<comment type="caution">
    <text evidence="6">The sequence shown here is derived from an EMBL/GenBank/DDBJ whole genome shotgun (WGS) entry which is preliminary data.</text>
</comment>
<evidence type="ECO:0000256" key="3">
    <source>
        <dbReference type="PROSITE-ProRule" id="PRU00267"/>
    </source>
</evidence>
<dbReference type="Gene3D" id="1.10.30.10">
    <property type="entry name" value="High mobility group box domain"/>
    <property type="match status" value="1"/>
</dbReference>
<name>A0A060SEC5_PYCCI</name>
<accession>A0A060SEC5</accession>
<feature type="region of interest" description="Disordered" evidence="4">
    <location>
        <begin position="294"/>
        <end position="348"/>
    </location>
</feature>
<dbReference type="AlphaFoldDB" id="A0A060SEC5"/>
<dbReference type="HOGENOM" id="CLU_746262_0_0_1"/>
<keyword evidence="1 3" id="KW-0238">DNA-binding</keyword>
<dbReference type="EMBL" id="CCBP010000117">
    <property type="protein sequence ID" value="CDO72807.1"/>
    <property type="molecule type" value="Genomic_DNA"/>
</dbReference>
<dbReference type="PANTHER" id="PTHR10270">
    <property type="entry name" value="SOX TRANSCRIPTION FACTOR"/>
    <property type="match status" value="1"/>
</dbReference>
<dbReference type="InterPro" id="IPR009071">
    <property type="entry name" value="HMG_box_dom"/>
</dbReference>
<dbReference type="OMA" id="RISDACY"/>
<dbReference type="CDD" id="cd01389">
    <property type="entry name" value="HMG-box_ROX1-like"/>
    <property type="match status" value="1"/>
</dbReference>
<evidence type="ECO:0000256" key="2">
    <source>
        <dbReference type="ARBA" id="ARBA00023163"/>
    </source>
</evidence>
<evidence type="ECO:0000313" key="7">
    <source>
        <dbReference type="Proteomes" id="UP000029665"/>
    </source>
</evidence>
<dbReference type="Pfam" id="PF00505">
    <property type="entry name" value="HMG_box"/>
    <property type="match status" value="1"/>
</dbReference>
<keyword evidence="2" id="KW-0804">Transcription</keyword>
<dbReference type="SUPFAM" id="SSF47095">
    <property type="entry name" value="HMG-box"/>
    <property type="match status" value="1"/>
</dbReference>
<dbReference type="STRING" id="5643.A0A060SEC5"/>
<keyword evidence="3" id="KW-0539">Nucleus</keyword>
<proteinExistence type="predicted"/>
<evidence type="ECO:0000259" key="5">
    <source>
        <dbReference type="PROSITE" id="PS50118"/>
    </source>
</evidence>
<sequence length="371" mass="40646">MAPIRTRPEDQPPRPPNAWMLYRADKSKELTQGRPAGMVLLQAEISRILGQRWALETPSVRDFYEQKAKEAKEAHERMYPDYQYIPVPKVEKQKRRAEVKAAKERARAEIKAAKASARRSARSSLRTTPEAESSGSSRVRFALAGSDHTPSTYSRGSPYAVPAPFDILRRPSTPCARYPTPYSTANAQYPLPFPHLMATSYHDWSRAHWYSYCAQVPQSAPAHSPLIDDRVRSSVGGTHYRQPHCAINAAQLNAAFNASMTSITLNLEDMQLEDTPLRQNVTVDEMMARAAAQVPAAKGPCPQGSQGGVPPSFQSSALDGPGSALSAGDSDPEGMSTEGESEFLRSAVSDALLRTVSGSNDHPEETMIASH</sequence>
<dbReference type="OrthoDB" id="6247875at2759"/>
<evidence type="ECO:0000256" key="1">
    <source>
        <dbReference type="ARBA" id="ARBA00023125"/>
    </source>
</evidence>
<feature type="domain" description="HMG box" evidence="5">
    <location>
        <begin position="12"/>
        <end position="83"/>
    </location>
</feature>
<feature type="compositionally biased region" description="Polar residues" evidence="4">
    <location>
        <begin position="125"/>
        <end position="137"/>
    </location>
</feature>
<dbReference type="Proteomes" id="UP000029665">
    <property type="component" value="Unassembled WGS sequence"/>
</dbReference>
<feature type="DNA-binding region" description="HMG box" evidence="3">
    <location>
        <begin position="12"/>
        <end position="83"/>
    </location>
</feature>
<dbReference type="PROSITE" id="PS50118">
    <property type="entry name" value="HMG_BOX_2"/>
    <property type="match status" value="1"/>
</dbReference>